<dbReference type="eggNOG" id="arCOG10311">
    <property type="taxonomic scope" value="Archaea"/>
</dbReference>
<dbReference type="RefSeq" id="WP_007258429.1">
    <property type="nucleotide sequence ID" value="NZ_AOHZ01000031.1"/>
</dbReference>
<dbReference type="NCBIfam" id="NF041921">
    <property type="entry name" value="HVO_A0556"/>
    <property type="match status" value="1"/>
</dbReference>
<sequence>MAKSQSSPSDGADRQLLAALDGRPCSYCSAGTLERAVYKGNEAVVCDSCDTPQAQLW</sequence>
<accession>L9XBT5</accession>
<evidence type="ECO:0000313" key="2">
    <source>
        <dbReference type="Proteomes" id="UP000011602"/>
    </source>
</evidence>
<comment type="caution">
    <text evidence="1">The sequence shown here is derived from an EMBL/GenBank/DDBJ whole genome shotgun (WGS) entry which is preliminary data.</text>
</comment>
<dbReference type="AlphaFoldDB" id="L9XBT5"/>
<dbReference type="OrthoDB" id="245896at2157"/>
<dbReference type="EMBL" id="AOHZ01000031">
    <property type="protein sequence ID" value="ELY58901.1"/>
    <property type="molecule type" value="Genomic_DNA"/>
</dbReference>
<dbReference type="InterPro" id="IPR049681">
    <property type="entry name" value="HVO_A0556-like"/>
</dbReference>
<name>L9XBT5_9EURY</name>
<gene>
    <name evidence="1" type="ORF">C493_05630</name>
</gene>
<reference evidence="1 2" key="1">
    <citation type="journal article" date="2014" name="PLoS Genet.">
        <title>Phylogenetically driven sequencing of extremely halophilic archaea reveals strategies for static and dynamic osmo-response.</title>
        <authorList>
            <person name="Becker E.A."/>
            <person name="Seitzer P.M."/>
            <person name="Tritt A."/>
            <person name="Larsen D."/>
            <person name="Krusor M."/>
            <person name="Yao A.I."/>
            <person name="Wu D."/>
            <person name="Madern D."/>
            <person name="Eisen J.A."/>
            <person name="Darling A.E."/>
            <person name="Facciotti M.T."/>
        </authorList>
    </citation>
    <scope>NUCLEOTIDE SEQUENCE [LARGE SCALE GENOMIC DNA]</scope>
    <source>
        <strain evidence="1 2">JCM 12255</strain>
    </source>
</reference>
<dbReference type="Proteomes" id="UP000011602">
    <property type="component" value="Unassembled WGS sequence"/>
</dbReference>
<evidence type="ECO:0008006" key="3">
    <source>
        <dbReference type="Google" id="ProtNLM"/>
    </source>
</evidence>
<proteinExistence type="predicted"/>
<organism evidence="1 2">
    <name type="scientific">Natronolimnohabitans innermongolicus JCM 12255</name>
    <dbReference type="NCBI Taxonomy" id="1227499"/>
    <lineage>
        <taxon>Archaea</taxon>
        <taxon>Methanobacteriati</taxon>
        <taxon>Methanobacteriota</taxon>
        <taxon>Stenosarchaea group</taxon>
        <taxon>Halobacteria</taxon>
        <taxon>Halobacteriales</taxon>
        <taxon>Natrialbaceae</taxon>
        <taxon>Natronolimnohabitans</taxon>
    </lineage>
</organism>
<protein>
    <recommendedName>
        <fullName evidence="3">Small CPxCG-related zinc finger protein</fullName>
    </recommendedName>
</protein>
<evidence type="ECO:0000313" key="1">
    <source>
        <dbReference type="EMBL" id="ELY58901.1"/>
    </source>
</evidence>
<keyword evidence="2" id="KW-1185">Reference proteome</keyword>